<dbReference type="GO" id="GO:0005615">
    <property type="term" value="C:extracellular space"/>
    <property type="evidence" value="ECO:0007669"/>
    <property type="project" value="TreeGrafter"/>
</dbReference>
<evidence type="ECO:0000256" key="15">
    <source>
        <dbReference type="SAM" id="Phobius"/>
    </source>
</evidence>
<dbReference type="InterPro" id="IPR023210">
    <property type="entry name" value="NADP_OxRdtase_dom"/>
</dbReference>
<gene>
    <name evidence="17" type="ORF">DCHRY22_LOCUS10681</name>
</gene>
<comment type="caution">
    <text evidence="17">The sequence shown here is derived from an EMBL/GenBank/DDBJ whole genome shotgun (WGS) entry which is preliminary data.</text>
</comment>
<reference evidence="17" key="1">
    <citation type="submission" date="2021-09" db="EMBL/GenBank/DDBJ databases">
        <authorList>
            <person name="Martin H S."/>
        </authorList>
    </citation>
    <scope>NUCLEOTIDE SEQUENCE</scope>
</reference>
<dbReference type="Gene3D" id="3.20.20.100">
    <property type="entry name" value="NADP-dependent oxidoreductase domain"/>
    <property type="match status" value="1"/>
</dbReference>
<dbReference type="InterPro" id="IPR003146">
    <property type="entry name" value="M14A_act_pep"/>
</dbReference>
<keyword evidence="7" id="KW-0479">Metal-binding</keyword>
<keyword evidence="9" id="KW-0378">Hydrolase</keyword>
<keyword evidence="10" id="KW-0862">Zinc</keyword>
<name>A0A8J2QVV5_9NEOP</name>
<evidence type="ECO:0000256" key="13">
    <source>
        <dbReference type="ARBA" id="ARBA00057299"/>
    </source>
</evidence>
<dbReference type="InterPro" id="IPR000834">
    <property type="entry name" value="Peptidase_M14"/>
</dbReference>
<evidence type="ECO:0000256" key="5">
    <source>
        <dbReference type="ARBA" id="ARBA00022645"/>
    </source>
</evidence>
<dbReference type="SMART" id="SM00631">
    <property type="entry name" value="Zn_pept"/>
    <property type="match status" value="1"/>
</dbReference>
<dbReference type="AlphaFoldDB" id="A0A8J2QVV5"/>
<accession>A0A8J2QVV5</accession>
<dbReference type="PANTHER" id="PTHR11705">
    <property type="entry name" value="PROTEASE FAMILY M14 CARBOXYPEPTIDASE A,B"/>
    <property type="match status" value="1"/>
</dbReference>
<comment type="function">
    <text evidence="13">Involved in the digestion of the blood meal.</text>
</comment>
<dbReference type="OrthoDB" id="3626597at2759"/>
<evidence type="ECO:0000256" key="7">
    <source>
        <dbReference type="ARBA" id="ARBA00022723"/>
    </source>
</evidence>
<dbReference type="PROSITE" id="PS52035">
    <property type="entry name" value="PEPTIDASE_M14"/>
    <property type="match status" value="1"/>
</dbReference>
<dbReference type="GO" id="GO:0016491">
    <property type="term" value="F:oxidoreductase activity"/>
    <property type="evidence" value="ECO:0007669"/>
    <property type="project" value="InterPro"/>
</dbReference>
<protein>
    <submittedName>
        <fullName evidence="17">(African queen) hypothetical protein</fullName>
    </submittedName>
</protein>
<comment type="similarity">
    <text evidence="3 14">Belongs to the peptidase M14 family.</text>
</comment>
<keyword evidence="15" id="KW-0812">Transmembrane</keyword>
<feature type="active site" description="Proton donor/acceptor" evidence="14">
    <location>
        <position position="478"/>
    </location>
</feature>
<keyword evidence="15" id="KW-0472">Membrane</keyword>
<keyword evidence="12" id="KW-1015">Disulfide bond</keyword>
<comment type="cofactor">
    <cofactor evidence="1">
        <name>Zn(2+)</name>
        <dbReference type="ChEBI" id="CHEBI:29105"/>
    </cofactor>
</comment>
<dbReference type="Gene3D" id="3.30.70.340">
    <property type="entry name" value="Metallocarboxypeptidase-like"/>
    <property type="match status" value="1"/>
</dbReference>
<keyword evidence="6" id="KW-0645">Protease</keyword>
<dbReference type="Pfam" id="PF00248">
    <property type="entry name" value="Aldo_ket_red"/>
    <property type="match status" value="1"/>
</dbReference>
<keyword evidence="8" id="KW-0732">Signal</keyword>
<dbReference type="GO" id="GO:0004181">
    <property type="term" value="F:metallocarboxypeptidase activity"/>
    <property type="evidence" value="ECO:0007669"/>
    <property type="project" value="InterPro"/>
</dbReference>
<dbReference type="EMBL" id="CAKASE010000071">
    <property type="protein sequence ID" value="CAG9573822.1"/>
    <property type="molecule type" value="Genomic_DNA"/>
</dbReference>
<dbReference type="PROSITE" id="PS00798">
    <property type="entry name" value="ALDOKETO_REDUCTASE_1"/>
    <property type="match status" value="1"/>
</dbReference>
<dbReference type="PRINTS" id="PR00765">
    <property type="entry name" value="CRBOXYPTASEA"/>
</dbReference>
<keyword evidence="18" id="KW-1185">Reference proteome</keyword>
<evidence type="ECO:0000256" key="4">
    <source>
        <dbReference type="ARBA" id="ARBA00022525"/>
    </source>
</evidence>
<evidence type="ECO:0000256" key="11">
    <source>
        <dbReference type="ARBA" id="ARBA00023049"/>
    </source>
</evidence>
<evidence type="ECO:0000256" key="9">
    <source>
        <dbReference type="ARBA" id="ARBA00022801"/>
    </source>
</evidence>
<keyword evidence="11" id="KW-0482">Metalloprotease</keyword>
<dbReference type="Pfam" id="PF02244">
    <property type="entry name" value="Propep_M14"/>
    <property type="match status" value="1"/>
</dbReference>
<dbReference type="InterPro" id="IPR018170">
    <property type="entry name" value="Aldo/ket_reductase_CS"/>
</dbReference>
<comment type="subcellular location">
    <subcellularLocation>
        <location evidence="2">Secreted</location>
    </subcellularLocation>
</comment>
<evidence type="ECO:0000256" key="3">
    <source>
        <dbReference type="ARBA" id="ARBA00005988"/>
    </source>
</evidence>
<dbReference type="CDD" id="cd03860">
    <property type="entry name" value="M14_CP_A-B_like"/>
    <property type="match status" value="1"/>
</dbReference>
<dbReference type="InterPro" id="IPR057247">
    <property type="entry name" value="CARBOXYPEPT_ZN_2"/>
</dbReference>
<evidence type="ECO:0000256" key="10">
    <source>
        <dbReference type="ARBA" id="ARBA00022833"/>
    </source>
</evidence>
<proteinExistence type="inferred from homology"/>
<dbReference type="SUPFAM" id="SSF54897">
    <property type="entry name" value="Protease propeptides/inhibitors"/>
    <property type="match status" value="1"/>
</dbReference>
<evidence type="ECO:0000313" key="18">
    <source>
        <dbReference type="Proteomes" id="UP000789524"/>
    </source>
</evidence>
<dbReference type="PROSITE" id="PS00133">
    <property type="entry name" value="CARBOXYPEPT_ZN_2"/>
    <property type="match status" value="1"/>
</dbReference>
<dbReference type="Gene3D" id="3.40.630.10">
    <property type="entry name" value="Zn peptidases"/>
    <property type="match status" value="1"/>
</dbReference>
<evidence type="ECO:0000259" key="16">
    <source>
        <dbReference type="PROSITE" id="PS52035"/>
    </source>
</evidence>
<dbReference type="InterPro" id="IPR036812">
    <property type="entry name" value="NAD(P)_OxRdtase_dom_sf"/>
</dbReference>
<dbReference type="PANTHER" id="PTHR11705:SF153">
    <property type="entry name" value="ZINC CARBOXYPEPTIDASE A 1-LIKE PROTEIN"/>
    <property type="match status" value="1"/>
</dbReference>
<keyword evidence="15" id="KW-1133">Transmembrane helix</keyword>
<organism evidence="17 18">
    <name type="scientific">Danaus chrysippus</name>
    <name type="common">African queen</name>
    <dbReference type="NCBI Taxonomy" id="151541"/>
    <lineage>
        <taxon>Eukaryota</taxon>
        <taxon>Metazoa</taxon>
        <taxon>Ecdysozoa</taxon>
        <taxon>Arthropoda</taxon>
        <taxon>Hexapoda</taxon>
        <taxon>Insecta</taxon>
        <taxon>Pterygota</taxon>
        <taxon>Neoptera</taxon>
        <taxon>Endopterygota</taxon>
        <taxon>Lepidoptera</taxon>
        <taxon>Glossata</taxon>
        <taxon>Ditrysia</taxon>
        <taxon>Papilionoidea</taxon>
        <taxon>Nymphalidae</taxon>
        <taxon>Danainae</taxon>
        <taxon>Danaini</taxon>
        <taxon>Danaina</taxon>
        <taxon>Danaus</taxon>
        <taxon>Anosia</taxon>
    </lineage>
</organism>
<keyword evidence="5" id="KW-0121">Carboxypeptidase</keyword>
<keyword evidence="4" id="KW-0964">Secreted</keyword>
<dbReference type="GO" id="GO:0006508">
    <property type="term" value="P:proteolysis"/>
    <property type="evidence" value="ECO:0007669"/>
    <property type="project" value="UniProtKB-KW"/>
</dbReference>
<evidence type="ECO:0000256" key="12">
    <source>
        <dbReference type="ARBA" id="ARBA00023157"/>
    </source>
</evidence>
<dbReference type="SUPFAM" id="SSF51430">
    <property type="entry name" value="NAD(P)-linked oxidoreductase"/>
    <property type="match status" value="1"/>
</dbReference>
<dbReference type="Proteomes" id="UP000789524">
    <property type="component" value="Unassembled WGS sequence"/>
</dbReference>
<evidence type="ECO:0000313" key="17">
    <source>
        <dbReference type="EMBL" id="CAG9573822.1"/>
    </source>
</evidence>
<evidence type="ECO:0000256" key="8">
    <source>
        <dbReference type="ARBA" id="ARBA00022729"/>
    </source>
</evidence>
<sequence>MSGVVAEVQVPKFKLNDGYEIPALALGTWLGHNSKPKPNEVEFAVKWALEAGYRHIDTAAIYKVEDQVGRALKNFPREDIFVTTKCAVLYILLLTPFVVAEKKSYEGYSVYKLTPKTEDDIEVVKKLQQFGEFWEDQFYIDYQLRIMVPAHNKIIFNNIVEESKMEATEIIKDLQQTIEEQLRPAARSLRSDESYLSMNWNQYYSLNDTYKWLDEVQRNHPRIVTTVVMGRSVEGREIKGLKINYRNRTNPVIGFLTGTLHAREWITTATLTWVIKEFLTSSNRDIRALAENIEWHIFPIVNPDGYVYTFTTNRMWRKNRSRFSSKSCSHMNANDDMSNGVDLNRNFDFVWMGPGSSNDSCAVTYAGPIAFSEPETRAISNYALKLNATGQLLYYIDFHSYTQLILVPYSHLTQSEVQSVDNYDDMYKVAVATADKIRERNGTVYRAGISSVVMYPMTGTSFDWVKNNTKVPFSFLIELRDLGEYGFLLPPEQIIPNSLETMDGLIEMDKTVQLLGYYSSASSNFIASLGLILCAFVLIY</sequence>
<dbReference type="FunFam" id="3.40.630.10:FF:000040">
    <property type="entry name" value="zinc carboxypeptidase"/>
    <property type="match status" value="1"/>
</dbReference>
<evidence type="ECO:0000256" key="14">
    <source>
        <dbReference type="PROSITE-ProRule" id="PRU01379"/>
    </source>
</evidence>
<dbReference type="SUPFAM" id="SSF53187">
    <property type="entry name" value="Zn-dependent exopeptidases"/>
    <property type="match status" value="1"/>
</dbReference>
<evidence type="ECO:0000256" key="2">
    <source>
        <dbReference type="ARBA" id="ARBA00004613"/>
    </source>
</evidence>
<evidence type="ECO:0000256" key="6">
    <source>
        <dbReference type="ARBA" id="ARBA00022670"/>
    </source>
</evidence>
<feature type="transmembrane region" description="Helical" evidence="15">
    <location>
        <begin position="515"/>
        <end position="539"/>
    </location>
</feature>
<feature type="domain" description="Peptidase M14" evidence="16">
    <location>
        <begin position="202"/>
        <end position="512"/>
    </location>
</feature>
<dbReference type="Pfam" id="PF00246">
    <property type="entry name" value="Peptidase_M14"/>
    <property type="match status" value="1"/>
</dbReference>
<dbReference type="InterPro" id="IPR036990">
    <property type="entry name" value="M14A-like_propep"/>
</dbReference>
<dbReference type="GO" id="GO:0008270">
    <property type="term" value="F:zinc ion binding"/>
    <property type="evidence" value="ECO:0007669"/>
    <property type="project" value="InterPro"/>
</dbReference>
<evidence type="ECO:0000256" key="1">
    <source>
        <dbReference type="ARBA" id="ARBA00001947"/>
    </source>
</evidence>